<dbReference type="SMART" id="SM00785">
    <property type="entry name" value="AARP2CN"/>
    <property type="match status" value="1"/>
</dbReference>
<dbReference type="Pfam" id="PF08142">
    <property type="entry name" value="AARP2CN"/>
    <property type="match status" value="1"/>
</dbReference>
<accession>A0A0V0RXW2</accession>
<protein>
    <submittedName>
        <fullName evidence="3">Pre-rRNA-processing protein TSR1-like protein</fullName>
    </submittedName>
</protein>
<evidence type="ECO:0000259" key="2">
    <source>
        <dbReference type="SMART" id="SM00785"/>
    </source>
</evidence>
<sequence length="339" mass="38555">MEENFSHRCGPWKQQNKKHNSGRHRSKSSTEQKMDKNRLVYISLEDRLAMNRLARKNREWQLRAQKVEKVKRNKNQYGSARSPPIAVVILSLAPKIDSNSVIGDILACRPDATVTSCDRNIYFLSSPSLKRRFCFLIPDHWNMIEVLDAFKVADVAVLLWDCDTVTLHDHFSSLLSAVSAQGMPGLRPKFCRNYDLLLKLIANCAKQPLSLQQHHSRIIVESCSIVEQNDDLNLFQLSVCTLKINGYVRGPPLDVNRLLHIPGWGDFQMDKIDVITDPHPLHKYGKSHVIETCTFAVADPAKQENLESQAAVDEMNVDQTWPTEEEIAQSQSSVKIQNS</sequence>
<proteinExistence type="predicted"/>
<dbReference type="PANTHER" id="PTHR12858:SF1">
    <property type="entry name" value="PRE-RRNA-PROCESSING PROTEIN TSR1 HOMOLOG"/>
    <property type="match status" value="1"/>
</dbReference>
<dbReference type="GO" id="GO:0034511">
    <property type="term" value="F:U3 snoRNA binding"/>
    <property type="evidence" value="ECO:0007669"/>
    <property type="project" value="TreeGrafter"/>
</dbReference>
<dbReference type="GO" id="GO:0000462">
    <property type="term" value="P:maturation of SSU-rRNA from tricistronic rRNA transcript (SSU-rRNA, 5.8S rRNA, LSU-rRNA)"/>
    <property type="evidence" value="ECO:0007669"/>
    <property type="project" value="TreeGrafter"/>
</dbReference>
<evidence type="ECO:0000313" key="3">
    <source>
        <dbReference type="EMBL" id="KRX19308.1"/>
    </source>
</evidence>
<dbReference type="GO" id="GO:0005525">
    <property type="term" value="F:GTP binding"/>
    <property type="evidence" value="ECO:0007669"/>
    <property type="project" value="TreeGrafter"/>
</dbReference>
<reference evidence="3 4" key="1">
    <citation type="submission" date="2015-01" db="EMBL/GenBank/DDBJ databases">
        <title>Evolution of Trichinella species and genotypes.</title>
        <authorList>
            <person name="Korhonen P.K."/>
            <person name="Edoardo P."/>
            <person name="Giuseppe L.R."/>
            <person name="Gasser R.B."/>
        </authorList>
    </citation>
    <scope>NUCLEOTIDE SEQUENCE [LARGE SCALE GENOMIC DNA]</scope>
    <source>
        <strain evidence="3">ISS37</strain>
    </source>
</reference>
<dbReference type="AlphaFoldDB" id="A0A0V0RXW2"/>
<dbReference type="Proteomes" id="UP000054630">
    <property type="component" value="Unassembled WGS sequence"/>
</dbReference>
<comment type="caution">
    <text evidence="3">The sequence shown here is derived from an EMBL/GenBank/DDBJ whole genome shotgun (WGS) entry which is preliminary data.</text>
</comment>
<dbReference type="GO" id="GO:0005634">
    <property type="term" value="C:nucleus"/>
    <property type="evidence" value="ECO:0007669"/>
    <property type="project" value="InterPro"/>
</dbReference>
<keyword evidence="4" id="KW-1185">Reference proteome</keyword>
<gene>
    <name evidence="3" type="primary">TSR1</name>
    <name evidence="3" type="ORF">T07_5290</name>
</gene>
<dbReference type="GO" id="GO:0030688">
    <property type="term" value="C:preribosome, small subunit precursor"/>
    <property type="evidence" value="ECO:0007669"/>
    <property type="project" value="TreeGrafter"/>
</dbReference>
<dbReference type="Pfam" id="PF22298">
    <property type="entry name" value="Tsr1_G-like"/>
    <property type="match status" value="1"/>
</dbReference>
<evidence type="ECO:0000256" key="1">
    <source>
        <dbReference type="SAM" id="MobiDB-lite"/>
    </source>
</evidence>
<organism evidence="3 4">
    <name type="scientific">Trichinella nelsoni</name>
    <dbReference type="NCBI Taxonomy" id="6336"/>
    <lineage>
        <taxon>Eukaryota</taxon>
        <taxon>Metazoa</taxon>
        <taxon>Ecdysozoa</taxon>
        <taxon>Nematoda</taxon>
        <taxon>Enoplea</taxon>
        <taxon>Dorylaimia</taxon>
        <taxon>Trichinellida</taxon>
        <taxon>Trichinellidae</taxon>
        <taxon>Trichinella</taxon>
    </lineage>
</organism>
<dbReference type="InterPro" id="IPR039761">
    <property type="entry name" value="Bms1/Tsr1"/>
</dbReference>
<dbReference type="GO" id="GO:0003924">
    <property type="term" value="F:GTPase activity"/>
    <property type="evidence" value="ECO:0007669"/>
    <property type="project" value="TreeGrafter"/>
</dbReference>
<dbReference type="InterPro" id="IPR012948">
    <property type="entry name" value="AARP2CN"/>
</dbReference>
<dbReference type="PANTHER" id="PTHR12858">
    <property type="entry name" value="RIBOSOME BIOGENESIS PROTEIN"/>
    <property type="match status" value="1"/>
</dbReference>
<dbReference type="OrthoDB" id="1748577at2759"/>
<feature type="domain" description="AARP2CN" evidence="2">
    <location>
        <begin position="193"/>
        <end position="279"/>
    </location>
</feature>
<dbReference type="GO" id="GO:0000479">
    <property type="term" value="P:endonucleolytic cleavage of tricistronic rRNA transcript (SSU-rRNA, 5.8S rRNA, LSU-rRNA)"/>
    <property type="evidence" value="ECO:0007669"/>
    <property type="project" value="TreeGrafter"/>
</dbReference>
<name>A0A0V0RXW2_9BILA</name>
<feature type="compositionally biased region" description="Basic residues" evidence="1">
    <location>
        <begin position="15"/>
        <end position="27"/>
    </location>
</feature>
<feature type="region of interest" description="Disordered" evidence="1">
    <location>
        <begin position="1"/>
        <end position="32"/>
    </location>
</feature>
<evidence type="ECO:0000313" key="4">
    <source>
        <dbReference type="Proteomes" id="UP000054630"/>
    </source>
</evidence>
<dbReference type="EMBL" id="JYDL01000060">
    <property type="protein sequence ID" value="KRX19308.1"/>
    <property type="molecule type" value="Genomic_DNA"/>
</dbReference>